<reference evidence="2 3" key="1">
    <citation type="submission" date="2019-09" db="EMBL/GenBank/DDBJ databases">
        <title>Phylogeny of genus Pseudoclavibacter and closely related genus.</title>
        <authorList>
            <person name="Li Y."/>
        </authorList>
    </citation>
    <scope>NUCLEOTIDE SEQUENCE [LARGE SCALE GENOMIC DNA]</scope>
    <source>
        <strain evidence="2 3">DSM 23821</strain>
    </source>
</reference>
<name>A0A7J5C065_9MICO</name>
<keyword evidence="3" id="KW-1185">Reference proteome</keyword>
<dbReference type="AlphaFoldDB" id="A0A7J5C065"/>
<keyword evidence="1" id="KW-0472">Membrane</keyword>
<organism evidence="2 3">
    <name type="scientific">Pseudoclavibacter chungangensis</name>
    <dbReference type="NCBI Taxonomy" id="587635"/>
    <lineage>
        <taxon>Bacteria</taxon>
        <taxon>Bacillati</taxon>
        <taxon>Actinomycetota</taxon>
        <taxon>Actinomycetes</taxon>
        <taxon>Micrococcales</taxon>
        <taxon>Microbacteriaceae</taxon>
        <taxon>Pseudoclavibacter</taxon>
    </lineage>
</organism>
<keyword evidence="1" id="KW-0812">Transmembrane</keyword>
<feature type="transmembrane region" description="Helical" evidence="1">
    <location>
        <begin position="38"/>
        <end position="56"/>
    </location>
</feature>
<evidence type="ECO:0000313" key="3">
    <source>
        <dbReference type="Proteomes" id="UP000467240"/>
    </source>
</evidence>
<dbReference type="Proteomes" id="UP000467240">
    <property type="component" value="Unassembled WGS sequence"/>
</dbReference>
<dbReference type="OrthoDB" id="3216131at2"/>
<dbReference type="GO" id="GO:0016020">
    <property type="term" value="C:membrane"/>
    <property type="evidence" value="ECO:0007669"/>
    <property type="project" value="InterPro"/>
</dbReference>
<dbReference type="Pfam" id="PF02325">
    <property type="entry name" value="CCB3_YggT"/>
    <property type="match status" value="1"/>
</dbReference>
<dbReference type="RefSeq" id="WP_158039610.1">
    <property type="nucleotide sequence ID" value="NZ_JACCFV010000001.1"/>
</dbReference>
<dbReference type="InterPro" id="IPR003425">
    <property type="entry name" value="CCB3/YggT"/>
</dbReference>
<accession>A0A7J5C065</accession>
<evidence type="ECO:0000313" key="2">
    <source>
        <dbReference type="EMBL" id="KAB1660114.1"/>
    </source>
</evidence>
<gene>
    <name evidence="2" type="ORF">F8O01_04090</name>
</gene>
<feature type="transmembrane region" description="Helical" evidence="1">
    <location>
        <begin position="6"/>
        <end position="26"/>
    </location>
</feature>
<comment type="caution">
    <text evidence="2">The sequence shown here is derived from an EMBL/GenBank/DDBJ whole genome shotgun (WGS) entry which is preliminary data.</text>
</comment>
<dbReference type="EMBL" id="WBJZ01000004">
    <property type="protein sequence ID" value="KAB1660114.1"/>
    <property type="molecule type" value="Genomic_DNA"/>
</dbReference>
<keyword evidence="1" id="KW-1133">Transmembrane helix</keyword>
<feature type="transmembrane region" description="Helical" evidence="1">
    <location>
        <begin position="76"/>
        <end position="95"/>
    </location>
</feature>
<evidence type="ECO:0000256" key="1">
    <source>
        <dbReference type="SAM" id="Phobius"/>
    </source>
</evidence>
<proteinExistence type="predicted"/>
<protein>
    <submittedName>
        <fullName evidence="2">YggT family protein</fullName>
    </submittedName>
</protein>
<sequence length="96" mass="10902">MLGLLAQILGLVINLYIVVLWARLILEYVQLFARNWKPKGVVLVLCEFVYSITDPPVKLVRKVVPPLRVGNISIDLAWMIVMFALIILANALVFLR</sequence>